<sequence length="25" mass="3062">MFEEKRLVFCIASNKICYFWVFSCP</sequence>
<proteinExistence type="predicted"/>
<dbReference type="AlphaFoldDB" id="A0A0A9A951"/>
<reference evidence="1" key="1">
    <citation type="submission" date="2014-09" db="EMBL/GenBank/DDBJ databases">
        <authorList>
            <person name="Magalhaes I.L.F."/>
            <person name="Oliveira U."/>
            <person name="Santos F.R."/>
            <person name="Vidigal T.H.D.A."/>
            <person name="Brescovit A.D."/>
            <person name="Santos A.J."/>
        </authorList>
    </citation>
    <scope>NUCLEOTIDE SEQUENCE</scope>
    <source>
        <tissue evidence="1">Shoot tissue taken approximately 20 cm above the soil surface</tissue>
    </source>
</reference>
<reference evidence="1" key="2">
    <citation type="journal article" date="2015" name="Data Brief">
        <title>Shoot transcriptome of the giant reed, Arundo donax.</title>
        <authorList>
            <person name="Barrero R.A."/>
            <person name="Guerrero F.D."/>
            <person name="Moolhuijzen P."/>
            <person name="Goolsby J.A."/>
            <person name="Tidwell J."/>
            <person name="Bellgard S.E."/>
            <person name="Bellgard M.I."/>
        </authorList>
    </citation>
    <scope>NUCLEOTIDE SEQUENCE</scope>
    <source>
        <tissue evidence="1">Shoot tissue taken approximately 20 cm above the soil surface</tissue>
    </source>
</reference>
<name>A0A0A9A951_ARUDO</name>
<protein>
    <submittedName>
        <fullName evidence="1">Uncharacterized protein</fullName>
    </submittedName>
</protein>
<dbReference type="EMBL" id="GBRH01254328">
    <property type="protein sequence ID" value="JAD43567.1"/>
    <property type="molecule type" value="Transcribed_RNA"/>
</dbReference>
<accession>A0A0A9A951</accession>
<evidence type="ECO:0000313" key="1">
    <source>
        <dbReference type="EMBL" id="JAD43567.1"/>
    </source>
</evidence>
<organism evidence="1">
    <name type="scientific">Arundo donax</name>
    <name type="common">Giant reed</name>
    <name type="synonym">Donax arundinaceus</name>
    <dbReference type="NCBI Taxonomy" id="35708"/>
    <lineage>
        <taxon>Eukaryota</taxon>
        <taxon>Viridiplantae</taxon>
        <taxon>Streptophyta</taxon>
        <taxon>Embryophyta</taxon>
        <taxon>Tracheophyta</taxon>
        <taxon>Spermatophyta</taxon>
        <taxon>Magnoliopsida</taxon>
        <taxon>Liliopsida</taxon>
        <taxon>Poales</taxon>
        <taxon>Poaceae</taxon>
        <taxon>PACMAD clade</taxon>
        <taxon>Arundinoideae</taxon>
        <taxon>Arundineae</taxon>
        <taxon>Arundo</taxon>
    </lineage>
</organism>